<keyword evidence="2" id="KW-1185">Reference proteome</keyword>
<protein>
    <submittedName>
        <fullName evidence="1">Uncharacterized protein</fullName>
    </submittedName>
</protein>
<dbReference type="GeneID" id="35444116"/>
<reference evidence="1 2" key="1">
    <citation type="journal article" date="2016" name="Proc. Natl. Acad. Sci. U.S.A.">
        <title>Lipid metabolic changes in an early divergent fungus govern the establishment of a mutualistic symbiosis with endobacteria.</title>
        <authorList>
            <person name="Lastovetsky O.A."/>
            <person name="Gaspar M.L."/>
            <person name="Mondo S.J."/>
            <person name="LaButti K.M."/>
            <person name="Sandor L."/>
            <person name="Grigoriev I.V."/>
            <person name="Henry S.A."/>
            <person name="Pawlowska T.E."/>
        </authorList>
    </citation>
    <scope>NUCLEOTIDE SEQUENCE [LARGE SCALE GENOMIC DNA]</scope>
    <source>
        <strain evidence="1 2">ATCC 52813</strain>
    </source>
</reference>
<dbReference type="Proteomes" id="UP000242254">
    <property type="component" value="Unassembled WGS sequence"/>
</dbReference>
<dbReference type="EMBL" id="KZ303849">
    <property type="protein sequence ID" value="PHZ12795.1"/>
    <property type="molecule type" value="Genomic_DNA"/>
</dbReference>
<name>A0A2G4SVM3_RHIZD</name>
<dbReference type="AlphaFoldDB" id="A0A2G4SVM3"/>
<sequence>MDVKSWLWEAKSAAQGGNNYSICRNLLRVGIFCKNALDAQNMEGVLDLQIIGRVVSFMS</sequence>
<organism evidence="1 2">
    <name type="scientific">Rhizopus microsporus ATCC 52813</name>
    <dbReference type="NCBI Taxonomy" id="1340429"/>
    <lineage>
        <taxon>Eukaryota</taxon>
        <taxon>Fungi</taxon>
        <taxon>Fungi incertae sedis</taxon>
        <taxon>Mucoromycota</taxon>
        <taxon>Mucoromycotina</taxon>
        <taxon>Mucoromycetes</taxon>
        <taxon>Mucorales</taxon>
        <taxon>Mucorineae</taxon>
        <taxon>Rhizopodaceae</taxon>
        <taxon>Rhizopus</taxon>
    </lineage>
</organism>
<evidence type="ECO:0000313" key="2">
    <source>
        <dbReference type="Proteomes" id="UP000242254"/>
    </source>
</evidence>
<dbReference type="RefSeq" id="XP_023466503.1">
    <property type="nucleotide sequence ID" value="XM_023613127.1"/>
</dbReference>
<proteinExistence type="predicted"/>
<gene>
    <name evidence="1" type="ORF">RHIMIDRAFT_283386</name>
</gene>
<evidence type="ECO:0000313" key="1">
    <source>
        <dbReference type="EMBL" id="PHZ12795.1"/>
    </source>
</evidence>
<accession>A0A2G4SVM3</accession>